<evidence type="ECO:0000259" key="1">
    <source>
        <dbReference type="Pfam" id="PF01636"/>
    </source>
</evidence>
<evidence type="ECO:0000313" key="2">
    <source>
        <dbReference type="EMBL" id="GGM35000.1"/>
    </source>
</evidence>
<feature type="domain" description="Aminoglycoside phosphotransferase" evidence="1">
    <location>
        <begin position="29"/>
        <end position="253"/>
    </location>
</feature>
<dbReference type="RefSeq" id="WP_188852093.1">
    <property type="nucleotide sequence ID" value="NZ_BMON01000001.1"/>
</dbReference>
<gene>
    <name evidence="2" type="ORF">GCM10009006_15540</name>
</gene>
<reference evidence="2" key="2">
    <citation type="submission" date="2020-09" db="EMBL/GenBank/DDBJ databases">
        <authorList>
            <person name="Sun Q."/>
            <person name="Ohkuma M."/>
        </authorList>
    </citation>
    <scope>NUCLEOTIDE SEQUENCE</scope>
    <source>
        <strain evidence="2">JCM 15759</strain>
    </source>
</reference>
<comment type="caution">
    <text evidence="2">The sequence shown here is derived from an EMBL/GenBank/DDBJ whole genome shotgun (WGS) entry which is preliminary data.</text>
</comment>
<evidence type="ECO:0000313" key="3">
    <source>
        <dbReference type="Proteomes" id="UP000656367"/>
    </source>
</evidence>
<dbReference type="Pfam" id="PF01636">
    <property type="entry name" value="APH"/>
    <property type="match status" value="1"/>
</dbReference>
<accession>A0A830FGG8</accession>
<reference evidence="2" key="1">
    <citation type="journal article" date="2014" name="Int. J. Syst. Evol. Microbiol.">
        <title>Complete genome sequence of Corynebacterium casei LMG S-19264T (=DSM 44701T), isolated from a smear-ripened cheese.</title>
        <authorList>
            <consortium name="US DOE Joint Genome Institute (JGI-PGF)"/>
            <person name="Walter F."/>
            <person name="Albersmeier A."/>
            <person name="Kalinowski J."/>
            <person name="Ruckert C."/>
        </authorList>
    </citation>
    <scope>NUCLEOTIDE SEQUENCE</scope>
    <source>
        <strain evidence="2">JCM 15759</strain>
    </source>
</reference>
<organism evidence="2 3">
    <name type="scientific">Haloarcula argentinensis</name>
    <dbReference type="NCBI Taxonomy" id="43776"/>
    <lineage>
        <taxon>Archaea</taxon>
        <taxon>Methanobacteriati</taxon>
        <taxon>Methanobacteriota</taxon>
        <taxon>Stenosarchaea group</taxon>
        <taxon>Halobacteria</taxon>
        <taxon>Halobacteriales</taxon>
        <taxon>Haloarculaceae</taxon>
        <taxon>Haloarcula</taxon>
    </lineage>
</organism>
<dbReference type="InterPro" id="IPR011009">
    <property type="entry name" value="Kinase-like_dom_sf"/>
</dbReference>
<dbReference type="Proteomes" id="UP000656367">
    <property type="component" value="Unassembled WGS sequence"/>
</dbReference>
<dbReference type="EMBL" id="BMON01000001">
    <property type="protein sequence ID" value="GGM35000.1"/>
    <property type="molecule type" value="Genomic_DNA"/>
</dbReference>
<sequence length="310" mass="34987">MREAVKQAIEEHSVESRIIGELHNVPPYRVYEIQFGSQRAVLKIDDHRRGHAADEGRVHEYVATGTTARVPDVLAVGTDHYITTWDGEIAEASPQVDRTWARAAGVWMGTLHADTRGAFDGFGKPRSQDGTLELTSHKRWVDGVIERVGYHRSLLAGYGYTGITDTVEVFFQDNPAVFDGVGEPVLCHGDVHPEHHVQTSRGGITAIDFEHALVAPAEYDYWRTVMPYFEANHGVGEAVPRAFQAGYESVKPLPDDFEERRPLYQLMNDIAFLESLYLQQRVEPEKREQVGERIREHAVETLSEVERIVE</sequence>
<name>A0A830FGG8_HALAR</name>
<protein>
    <recommendedName>
        <fullName evidence="1">Aminoglycoside phosphotransferase domain-containing protein</fullName>
    </recommendedName>
</protein>
<proteinExistence type="predicted"/>
<dbReference type="SUPFAM" id="SSF56112">
    <property type="entry name" value="Protein kinase-like (PK-like)"/>
    <property type="match status" value="1"/>
</dbReference>
<dbReference type="InterPro" id="IPR002575">
    <property type="entry name" value="Aminoglycoside_PTrfase"/>
</dbReference>
<dbReference type="OrthoDB" id="350437at2157"/>
<dbReference type="AlphaFoldDB" id="A0A830FGG8"/>
<dbReference type="Gene3D" id="3.90.1200.10">
    <property type="match status" value="1"/>
</dbReference>